<evidence type="ECO:0000259" key="2">
    <source>
        <dbReference type="SMART" id="SM00226"/>
    </source>
</evidence>
<evidence type="ECO:0000256" key="1">
    <source>
        <dbReference type="ARBA" id="ARBA00022849"/>
    </source>
</evidence>
<accession>A0A7K0K205</accession>
<dbReference type="GO" id="GO:0046685">
    <property type="term" value="P:response to arsenic-containing substance"/>
    <property type="evidence" value="ECO:0007669"/>
    <property type="project" value="UniProtKB-KW"/>
</dbReference>
<reference evidence="3 4" key="1">
    <citation type="submission" date="2019-08" db="EMBL/GenBank/DDBJ databases">
        <title>In-depth cultivation of the pig gut microbiome towards novel bacterial diversity and tailored functional studies.</title>
        <authorList>
            <person name="Wylensek D."/>
            <person name="Hitch T.C.A."/>
            <person name="Clavel T."/>
        </authorList>
    </citation>
    <scope>NUCLEOTIDE SEQUENCE [LARGE SCALE GENOMIC DNA]</scope>
    <source>
        <strain evidence="3 4">RF-GAM-744-WT-7</strain>
    </source>
</reference>
<sequence>MNETKTILFACRQNAGRSQMAAAIARKLAPESMEILSAGTEPASEIHSEVVVALAEIGLEPFAPNPRVLEPEDVKRSDWVVTMGCGEACPVFPGKHYLDWEVGDPAGKTLEEVRAIRDDIEDRVRQLLADLG</sequence>
<name>A0A7K0K205_9ACTO</name>
<keyword evidence="1" id="KW-0059">Arsenical resistance</keyword>
<evidence type="ECO:0000313" key="3">
    <source>
        <dbReference type="EMBL" id="MST49449.1"/>
    </source>
</evidence>
<dbReference type="EMBL" id="VUMY01000006">
    <property type="protein sequence ID" value="MST49449.1"/>
    <property type="molecule type" value="Genomic_DNA"/>
</dbReference>
<feature type="domain" description="Phosphotyrosine protein phosphatase I" evidence="2">
    <location>
        <begin position="5"/>
        <end position="130"/>
    </location>
</feature>
<dbReference type="PANTHER" id="PTHR43428">
    <property type="entry name" value="ARSENATE REDUCTASE"/>
    <property type="match status" value="1"/>
</dbReference>
<comment type="caution">
    <text evidence="3">The sequence shown here is derived from an EMBL/GenBank/DDBJ whole genome shotgun (WGS) entry which is preliminary data.</text>
</comment>
<dbReference type="RefSeq" id="WP_154544122.1">
    <property type="nucleotide sequence ID" value="NZ_JAQYQY010000022.1"/>
</dbReference>
<dbReference type="Pfam" id="PF01451">
    <property type="entry name" value="LMWPc"/>
    <property type="match status" value="1"/>
</dbReference>
<organism evidence="3 4">
    <name type="scientific">Mobiluncus porci</name>
    <dbReference type="NCBI Taxonomy" id="2652278"/>
    <lineage>
        <taxon>Bacteria</taxon>
        <taxon>Bacillati</taxon>
        <taxon>Actinomycetota</taxon>
        <taxon>Actinomycetes</taxon>
        <taxon>Actinomycetales</taxon>
        <taxon>Actinomycetaceae</taxon>
        <taxon>Mobiluncus</taxon>
    </lineage>
</organism>
<proteinExistence type="predicted"/>
<dbReference type="InterPro" id="IPR023485">
    <property type="entry name" value="Ptyr_pPase"/>
</dbReference>
<dbReference type="Gene3D" id="3.40.50.2300">
    <property type="match status" value="1"/>
</dbReference>
<dbReference type="SMART" id="SM00226">
    <property type="entry name" value="LMWPc"/>
    <property type="match status" value="1"/>
</dbReference>
<dbReference type="AlphaFoldDB" id="A0A7K0K205"/>
<dbReference type="Proteomes" id="UP000442535">
    <property type="component" value="Unassembled WGS sequence"/>
</dbReference>
<gene>
    <name evidence="3" type="ORF">FYJ63_04240</name>
</gene>
<keyword evidence="4" id="KW-1185">Reference proteome</keyword>
<dbReference type="SUPFAM" id="SSF52788">
    <property type="entry name" value="Phosphotyrosine protein phosphatases I"/>
    <property type="match status" value="1"/>
</dbReference>
<dbReference type="PANTHER" id="PTHR43428:SF1">
    <property type="entry name" value="ARSENATE REDUCTASE"/>
    <property type="match status" value="1"/>
</dbReference>
<evidence type="ECO:0000313" key="4">
    <source>
        <dbReference type="Proteomes" id="UP000442535"/>
    </source>
</evidence>
<protein>
    <submittedName>
        <fullName evidence="3">Heat-shock protein HtpX</fullName>
    </submittedName>
</protein>
<dbReference type="InterPro" id="IPR036196">
    <property type="entry name" value="Ptyr_pPase_sf"/>
</dbReference>